<dbReference type="InterPro" id="IPR036259">
    <property type="entry name" value="MFS_trans_sf"/>
</dbReference>
<evidence type="ECO:0000256" key="1">
    <source>
        <dbReference type="ARBA" id="ARBA00004651"/>
    </source>
</evidence>
<feature type="domain" description="Major facilitator superfamily (MFS) profile" evidence="6">
    <location>
        <begin position="15"/>
        <end position="487"/>
    </location>
</feature>
<sequence length="499" mass="49600">MSASERVSDTPGGPVRTALTLGGVLIGFLVVPMAMSGTSVALPEISAELGGSGAALQWVVTGYFLAATCLMLVAGSLGDRVGRRLVFAAGVVVWTLSTLGAALSGDVLLLDTARTLSGVGAAAVLACGGAILASTFTGPARTRAFGAVGAVVGTGLAFGPTVAGWLVGTFGWRAMFAVFAAAGLVVLAGTPAMRESTASVRPRFDLTGTLLFVTGMVGLMFGVNRVSQAGWGDPVVLASAGVGALLLVAFAVVQRRVADPVLDLGLVGDRRFVGWLLAAVTLAFGTVGVLVYLPTWLQGAGGLSAQEAGALMLVMTVPVLLVPPLAGQVVARGVPARVVVGIAVGCLAAGNAWLVGLSPGGAVLTLAGPLLLLGLGNGAAVGLIDAQALDLVDADRVGMASGLLNTMRSAANTVALAVFGAVLVTVVQAGTGDRELAGRVALGDLSGGDAGYLAEQYTAAWRVGLGLVAGLCVLAGAAVLYLTSRARPAVVPTEEESHL</sequence>
<dbReference type="EMBL" id="JBEDNQ010000008">
    <property type="protein sequence ID" value="MEQ3552793.1"/>
    <property type="molecule type" value="Genomic_DNA"/>
</dbReference>
<feature type="transmembrane region" description="Helical" evidence="5">
    <location>
        <begin position="235"/>
        <end position="253"/>
    </location>
</feature>
<feature type="transmembrane region" description="Helical" evidence="5">
    <location>
        <begin position="459"/>
        <end position="482"/>
    </location>
</feature>
<evidence type="ECO:0000313" key="7">
    <source>
        <dbReference type="EMBL" id="MEQ3552793.1"/>
    </source>
</evidence>
<dbReference type="Gene3D" id="1.20.1720.10">
    <property type="entry name" value="Multidrug resistance protein D"/>
    <property type="match status" value="1"/>
</dbReference>
<keyword evidence="3 5" id="KW-1133">Transmembrane helix</keyword>
<feature type="transmembrane region" description="Helical" evidence="5">
    <location>
        <begin position="362"/>
        <end position="389"/>
    </location>
</feature>
<dbReference type="PANTHER" id="PTHR42718">
    <property type="entry name" value="MAJOR FACILITATOR SUPERFAMILY MULTIDRUG TRANSPORTER MFSC"/>
    <property type="match status" value="1"/>
</dbReference>
<protein>
    <submittedName>
        <fullName evidence="7">MFS transporter</fullName>
    </submittedName>
</protein>
<evidence type="ECO:0000256" key="5">
    <source>
        <dbReference type="SAM" id="Phobius"/>
    </source>
</evidence>
<feature type="transmembrane region" description="Helical" evidence="5">
    <location>
        <begin position="308"/>
        <end position="326"/>
    </location>
</feature>
<evidence type="ECO:0000259" key="6">
    <source>
        <dbReference type="PROSITE" id="PS50850"/>
    </source>
</evidence>
<name>A0ABV1KFY2_9PSEU</name>
<keyword evidence="2 5" id="KW-0812">Transmembrane</keyword>
<evidence type="ECO:0000256" key="3">
    <source>
        <dbReference type="ARBA" id="ARBA00022989"/>
    </source>
</evidence>
<dbReference type="SUPFAM" id="SSF103473">
    <property type="entry name" value="MFS general substrate transporter"/>
    <property type="match status" value="1"/>
</dbReference>
<dbReference type="InterPro" id="IPR011701">
    <property type="entry name" value="MFS"/>
</dbReference>
<feature type="transmembrane region" description="Helical" evidence="5">
    <location>
        <begin position="204"/>
        <end position="223"/>
    </location>
</feature>
<feature type="transmembrane region" description="Helical" evidence="5">
    <location>
        <begin position="174"/>
        <end position="192"/>
    </location>
</feature>
<keyword evidence="4 5" id="KW-0472">Membrane</keyword>
<feature type="transmembrane region" description="Helical" evidence="5">
    <location>
        <begin position="145"/>
        <end position="168"/>
    </location>
</feature>
<evidence type="ECO:0000256" key="4">
    <source>
        <dbReference type="ARBA" id="ARBA00023136"/>
    </source>
</evidence>
<feature type="transmembrane region" description="Helical" evidence="5">
    <location>
        <begin position="85"/>
        <end position="103"/>
    </location>
</feature>
<dbReference type="Gene3D" id="1.20.1250.20">
    <property type="entry name" value="MFS general substrate transporter like domains"/>
    <property type="match status" value="1"/>
</dbReference>
<feature type="transmembrane region" description="Helical" evidence="5">
    <location>
        <begin position="115"/>
        <end position="133"/>
    </location>
</feature>
<reference evidence="7 8" key="1">
    <citation type="submission" date="2024-03" db="EMBL/GenBank/DDBJ databases">
        <title>Draft genome sequence of Pseudonocardia nematodicida JCM 31783.</title>
        <authorList>
            <person name="Butdee W."/>
            <person name="Duangmal K."/>
        </authorList>
    </citation>
    <scope>NUCLEOTIDE SEQUENCE [LARGE SCALE GENOMIC DNA]</scope>
    <source>
        <strain evidence="7 8">JCM 31783</strain>
    </source>
</reference>
<gene>
    <name evidence="7" type="ORF">WIS52_20185</name>
</gene>
<dbReference type="PROSITE" id="PS50850">
    <property type="entry name" value="MFS"/>
    <property type="match status" value="1"/>
</dbReference>
<comment type="subcellular location">
    <subcellularLocation>
        <location evidence="1">Cell membrane</location>
        <topology evidence="1">Multi-pass membrane protein</topology>
    </subcellularLocation>
</comment>
<dbReference type="CDD" id="cd17321">
    <property type="entry name" value="MFS_MMR_MDR_like"/>
    <property type="match status" value="1"/>
</dbReference>
<proteinExistence type="predicted"/>
<feature type="transmembrane region" description="Helical" evidence="5">
    <location>
        <begin position="338"/>
        <end position="356"/>
    </location>
</feature>
<dbReference type="RefSeq" id="WP_349299860.1">
    <property type="nucleotide sequence ID" value="NZ_JBEDNQ010000008.1"/>
</dbReference>
<organism evidence="7 8">
    <name type="scientific">Pseudonocardia nematodicida</name>
    <dbReference type="NCBI Taxonomy" id="1206997"/>
    <lineage>
        <taxon>Bacteria</taxon>
        <taxon>Bacillati</taxon>
        <taxon>Actinomycetota</taxon>
        <taxon>Actinomycetes</taxon>
        <taxon>Pseudonocardiales</taxon>
        <taxon>Pseudonocardiaceae</taxon>
        <taxon>Pseudonocardia</taxon>
    </lineage>
</organism>
<dbReference type="PANTHER" id="PTHR42718:SF49">
    <property type="entry name" value="EXPORT PROTEIN"/>
    <property type="match status" value="1"/>
</dbReference>
<dbReference type="InterPro" id="IPR020846">
    <property type="entry name" value="MFS_dom"/>
</dbReference>
<comment type="caution">
    <text evidence="7">The sequence shown here is derived from an EMBL/GenBank/DDBJ whole genome shotgun (WGS) entry which is preliminary data.</text>
</comment>
<dbReference type="Proteomes" id="UP001494902">
    <property type="component" value="Unassembled WGS sequence"/>
</dbReference>
<evidence type="ECO:0000256" key="2">
    <source>
        <dbReference type="ARBA" id="ARBA00022692"/>
    </source>
</evidence>
<dbReference type="Pfam" id="PF07690">
    <property type="entry name" value="MFS_1"/>
    <property type="match status" value="1"/>
</dbReference>
<feature type="transmembrane region" description="Helical" evidence="5">
    <location>
        <begin position="410"/>
        <end position="430"/>
    </location>
</feature>
<feature type="transmembrane region" description="Helical" evidence="5">
    <location>
        <begin position="54"/>
        <end position="73"/>
    </location>
</feature>
<evidence type="ECO:0000313" key="8">
    <source>
        <dbReference type="Proteomes" id="UP001494902"/>
    </source>
</evidence>
<accession>A0ABV1KFY2</accession>
<feature type="transmembrane region" description="Helical" evidence="5">
    <location>
        <begin position="21"/>
        <end position="42"/>
    </location>
</feature>
<dbReference type="PRINTS" id="PR01036">
    <property type="entry name" value="TCRTETB"/>
</dbReference>
<keyword evidence="8" id="KW-1185">Reference proteome</keyword>
<feature type="transmembrane region" description="Helical" evidence="5">
    <location>
        <begin position="273"/>
        <end position="296"/>
    </location>
</feature>